<dbReference type="VEuPathDB" id="VectorBase:RSAN_053640"/>
<dbReference type="EMBL" id="JABSTV010001245">
    <property type="protein sequence ID" value="KAH7982768.1"/>
    <property type="molecule type" value="Genomic_DNA"/>
</dbReference>
<evidence type="ECO:0000256" key="2">
    <source>
        <dbReference type="ARBA" id="ARBA00012483"/>
    </source>
</evidence>
<dbReference type="PANTHER" id="PTHR46077">
    <property type="entry name" value="E3 UBIQUITIN-PROTEIN LIGASE TOPORS"/>
    <property type="match status" value="1"/>
</dbReference>
<evidence type="ECO:0000256" key="3">
    <source>
        <dbReference type="ARBA" id="ARBA00022679"/>
    </source>
</evidence>
<evidence type="ECO:0000259" key="5">
    <source>
        <dbReference type="Pfam" id="PF26084"/>
    </source>
</evidence>
<dbReference type="Proteomes" id="UP000821837">
    <property type="component" value="Chromosome 1"/>
</dbReference>
<feature type="compositionally biased region" description="Polar residues" evidence="4">
    <location>
        <begin position="632"/>
        <end position="662"/>
    </location>
</feature>
<reference evidence="6" key="1">
    <citation type="journal article" date="2020" name="Cell">
        <title>Large-Scale Comparative Analyses of Tick Genomes Elucidate Their Genetic Diversity and Vector Capacities.</title>
        <authorList>
            <consortium name="Tick Genome and Microbiome Consortium (TIGMIC)"/>
            <person name="Jia N."/>
            <person name="Wang J."/>
            <person name="Shi W."/>
            <person name="Du L."/>
            <person name="Sun Y."/>
            <person name="Zhan W."/>
            <person name="Jiang J.F."/>
            <person name="Wang Q."/>
            <person name="Zhang B."/>
            <person name="Ji P."/>
            <person name="Bell-Sakyi L."/>
            <person name="Cui X.M."/>
            <person name="Yuan T.T."/>
            <person name="Jiang B.G."/>
            <person name="Yang W.F."/>
            <person name="Lam T.T."/>
            <person name="Chang Q.C."/>
            <person name="Ding S.J."/>
            <person name="Wang X.J."/>
            <person name="Zhu J.G."/>
            <person name="Ruan X.D."/>
            <person name="Zhao L."/>
            <person name="Wei J.T."/>
            <person name="Ye R.Z."/>
            <person name="Que T.C."/>
            <person name="Du C.H."/>
            <person name="Zhou Y.H."/>
            <person name="Cheng J.X."/>
            <person name="Dai P.F."/>
            <person name="Guo W.B."/>
            <person name="Han X.H."/>
            <person name="Huang E.J."/>
            <person name="Li L.F."/>
            <person name="Wei W."/>
            <person name="Gao Y.C."/>
            <person name="Liu J.Z."/>
            <person name="Shao H.Z."/>
            <person name="Wang X."/>
            <person name="Wang C.C."/>
            <person name="Yang T.C."/>
            <person name="Huo Q.B."/>
            <person name="Li W."/>
            <person name="Chen H.Y."/>
            <person name="Chen S.E."/>
            <person name="Zhou L.G."/>
            <person name="Ni X.B."/>
            <person name="Tian J.H."/>
            <person name="Sheng Y."/>
            <person name="Liu T."/>
            <person name="Pan Y.S."/>
            <person name="Xia L.Y."/>
            <person name="Li J."/>
            <person name="Zhao F."/>
            <person name="Cao W.C."/>
        </authorList>
    </citation>
    <scope>NUCLEOTIDE SEQUENCE</scope>
    <source>
        <strain evidence="6">Rsan-2018</strain>
    </source>
</reference>
<dbReference type="Pfam" id="PF26084">
    <property type="entry name" value="PWI_Topors"/>
    <property type="match status" value="3"/>
</dbReference>
<evidence type="ECO:0000256" key="4">
    <source>
        <dbReference type="SAM" id="MobiDB-lite"/>
    </source>
</evidence>
<evidence type="ECO:0000313" key="6">
    <source>
        <dbReference type="EMBL" id="KAH7982768.1"/>
    </source>
</evidence>
<evidence type="ECO:0000256" key="1">
    <source>
        <dbReference type="ARBA" id="ARBA00000900"/>
    </source>
</evidence>
<feature type="domain" description="Topors PWI-like" evidence="5">
    <location>
        <begin position="430"/>
        <end position="502"/>
    </location>
</feature>
<dbReference type="PANTHER" id="PTHR46077:SF5">
    <property type="entry name" value="RING-TYPE DOMAIN-CONTAINING PROTEIN"/>
    <property type="match status" value="1"/>
</dbReference>
<protein>
    <recommendedName>
        <fullName evidence="2">RING-type E3 ubiquitin transferase</fullName>
        <ecNumber evidence="2">2.3.2.27</ecNumber>
    </recommendedName>
</protein>
<dbReference type="AlphaFoldDB" id="A0A9D4QHY7"/>
<evidence type="ECO:0000313" key="7">
    <source>
        <dbReference type="Proteomes" id="UP000821837"/>
    </source>
</evidence>
<keyword evidence="3" id="KW-0808">Transferase</keyword>
<dbReference type="InterPro" id="IPR058745">
    <property type="entry name" value="PWI_Topors"/>
</dbReference>
<dbReference type="GO" id="GO:0006513">
    <property type="term" value="P:protein monoubiquitination"/>
    <property type="evidence" value="ECO:0007669"/>
    <property type="project" value="TreeGrafter"/>
</dbReference>
<feature type="region of interest" description="Disordered" evidence="4">
    <location>
        <begin position="543"/>
        <end position="588"/>
    </location>
</feature>
<reference evidence="6" key="2">
    <citation type="submission" date="2021-09" db="EMBL/GenBank/DDBJ databases">
        <authorList>
            <person name="Jia N."/>
            <person name="Wang J."/>
            <person name="Shi W."/>
            <person name="Du L."/>
            <person name="Sun Y."/>
            <person name="Zhan W."/>
            <person name="Jiang J."/>
            <person name="Wang Q."/>
            <person name="Zhang B."/>
            <person name="Ji P."/>
            <person name="Sakyi L.B."/>
            <person name="Cui X."/>
            <person name="Yuan T."/>
            <person name="Jiang B."/>
            <person name="Yang W."/>
            <person name="Lam T.T.-Y."/>
            <person name="Chang Q."/>
            <person name="Ding S."/>
            <person name="Wang X."/>
            <person name="Zhu J."/>
            <person name="Ruan X."/>
            <person name="Zhao L."/>
            <person name="Wei J."/>
            <person name="Que T."/>
            <person name="Du C."/>
            <person name="Cheng J."/>
            <person name="Dai P."/>
            <person name="Han X."/>
            <person name="Huang E."/>
            <person name="Gao Y."/>
            <person name="Liu J."/>
            <person name="Shao H."/>
            <person name="Ye R."/>
            <person name="Li L."/>
            <person name="Wei W."/>
            <person name="Wang X."/>
            <person name="Wang C."/>
            <person name="Huo Q."/>
            <person name="Li W."/>
            <person name="Guo W."/>
            <person name="Chen H."/>
            <person name="Chen S."/>
            <person name="Zhou L."/>
            <person name="Zhou L."/>
            <person name="Ni X."/>
            <person name="Tian J."/>
            <person name="Zhou Y."/>
            <person name="Sheng Y."/>
            <person name="Liu T."/>
            <person name="Pan Y."/>
            <person name="Xia L."/>
            <person name="Li J."/>
            <person name="Zhao F."/>
            <person name="Cao W."/>
        </authorList>
    </citation>
    <scope>NUCLEOTIDE SEQUENCE</scope>
    <source>
        <strain evidence="6">Rsan-2018</strain>
        <tissue evidence="6">Larvae</tissue>
    </source>
</reference>
<accession>A0A9D4QHY7</accession>
<feature type="domain" description="Topors PWI-like" evidence="5">
    <location>
        <begin position="50"/>
        <end position="126"/>
    </location>
</feature>
<name>A0A9D4QHY7_RHISA</name>
<proteinExistence type="predicted"/>
<feature type="domain" description="Topors PWI-like" evidence="5">
    <location>
        <begin position="238"/>
        <end position="314"/>
    </location>
</feature>
<dbReference type="EC" id="2.3.2.27" evidence="2"/>
<keyword evidence="7" id="KW-1185">Reference proteome</keyword>
<sequence>MSSGAISATFECDLYTVWEAATSLQRFELYETDLWAVPRLADYREASPEFYSAHPSRTRRLIPWLTRELNALMQHNRGRVLAALDKVLWLIWNFDIRHPTFFQNLEDFFHEYTEHFVHEFYLFASSVFETMDDYDRGTEYASRLTACSGPNPVDWFRRTLRESEQACALAARAAPVADTNDSPQPGPSILAVSREVEITSSNYTTREVATRIERFELYERDLWAVPRLADNREASPEFYSAHPSSTRRLIPWLTRELNALMQHNRGRVLAALDKVLWLIWNFDIRHPTFSQSLEDFFHEYTEHFVHEFYLFASSVFETMDDYDRGTEYASRLTACSGPNPVDWFRRTLRESEQACALAARAAPVADTNDSPQPGPSSLALSREVEITSSNCTTREAATSIERFELYKRDLWAAPRLADNREASPEVYSAHPSRTRRLIPWLTRELNALMQHNRDRVLAALDKVLWLIWNFDIRHPTFSQSLEDFFHEYTEHFVHEFYLFASSAFETMDDYDRGTEYASRLTACSGPNPVDWFRRTLRESEQESALAAPAAPVADTNDSPQPCPSGLAVSREVETTSSMQGDSDSDSSDCIVVKVRKPLHERTRDVIEILSSEEDDVSDHEHRQAPPCDRSLELSNSSWPSDYRSPLNSPASSDSFWSVENAQ</sequence>
<feature type="region of interest" description="Disordered" evidence="4">
    <location>
        <begin position="609"/>
        <end position="662"/>
    </location>
</feature>
<organism evidence="6 7">
    <name type="scientific">Rhipicephalus sanguineus</name>
    <name type="common">Brown dog tick</name>
    <name type="synonym">Ixodes sanguineus</name>
    <dbReference type="NCBI Taxonomy" id="34632"/>
    <lineage>
        <taxon>Eukaryota</taxon>
        <taxon>Metazoa</taxon>
        <taxon>Ecdysozoa</taxon>
        <taxon>Arthropoda</taxon>
        <taxon>Chelicerata</taxon>
        <taxon>Arachnida</taxon>
        <taxon>Acari</taxon>
        <taxon>Parasitiformes</taxon>
        <taxon>Ixodida</taxon>
        <taxon>Ixodoidea</taxon>
        <taxon>Ixodidae</taxon>
        <taxon>Rhipicephalinae</taxon>
        <taxon>Rhipicephalus</taxon>
        <taxon>Rhipicephalus</taxon>
    </lineage>
</organism>
<comment type="caution">
    <text evidence="6">The sequence shown here is derived from an EMBL/GenBank/DDBJ whole genome shotgun (WGS) entry which is preliminary data.</text>
</comment>
<gene>
    <name evidence="6" type="ORF">HPB52_007015</name>
</gene>
<dbReference type="GO" id="GO:0061630">
    <property type="term" value="F:ubiquitin protein ligase activity"/>
    <property type="evidence" value="ECO:0007669"/>
    <property type="project" value="UniProtKB-EC"/>
</dbReference>
<feature type="compositionally biased region" description="Low complexity" evidence="4">
    <location>
        <begin position="544"/>
        <end position="553"/>
    </location>
</feature>
<comment type="catalytic activity">
    <reaction evidence="1">
        <text>S-ubiquitinyl-[E2 ubiquitin-conjugating enzyme]-L-cysteine + [acceptor protein]-L-lysine = [E2 ubiquitin-conjugating enzyme]-L-cysteine + N(6)-ubiquitinyl-[acceptor protein]-L-lysine.</text>
        <dbReference type="EC" id="2.3.2.27"/>
    </reaction>
</comment>
<dbReference type="GO" id="GO:0000209">
    <property type="term" value="P:protein polyubiquitination"/>
    <property type="evidence" value="ECO:0007669"/>
    <property type="project" value="TreeGrafter"/>
</dbReference>